<reference evidence="2 3" key="1">
    <citation type="journal article" date="2004" name="Proc. Natl. Acad. Sci. U.S.A.">
        <title>Comparison of the genome of the oral pathogen Treponema denticola with other spirochete genomes.</title>
        <authorList>
            <person name="Seshadri R."/>
            <person name="Myers G.S."/>
            <person name="Tettelin H."/>
            <person name="Eisen J.A."/>
            <person name="Heidelberg J.F."/>
            <person name="Dodson R.J."/>
            <person name="Davidsen T.M."/>
            <person name="DeBoy R.T."/>
            <person name="Fouts D.E."/>
            <person name="Haft D.H."/>
            <person name="Selengut J."/>
            <person name="Ren Q."/>
            <person name="Brinkac L.M."/>
            <person name="Madupu R."/>
            <person name="Kolonay J."/>
            <person name="Durkin S.A."/>
            <person name="Daugherty S.C."/>
            <person name="Shetty J."/>
            <person name="Shvartsbeyn A."/>
            <person name="Gebregeorgis E."/>
            <person name="Geer K."/>
            <person name="Tsegaye G."/>
            <person name="Malek J."/>
            <person name="Ayodeji B."/>
            <person name="Shatsman S."/>
            <person name="McLeod M.P."/>
            <person name="Smajs D."/>
            <person name="Howell J.K."/>
            <person name="Pal S."/>
            <person name="Amin A."/>
            <person name="Vashisth P."/>
            <person name="McNeill T.Z."/>
            <person name="Xiang Q."/>
            <person name="Sodergren E."/>
            <person name="Baca E."/>
            <person name="Weinstock G.M."/>
            <person name="Norris S.J."/>
            <person name="Fraser C.M."/>
            <person name="Paulsen I.T."/>
        </authorList>
    </citation>
    <scope>NUCLEOTIDE SEQUENCE [LARGE SCALE GENOMIC DNA]</scope>
    <source>
        <strain evidence="3">ATCC 35405 / DSM 14222 / CIP 103919 / JCM 8153 / KCTC 15104</strain>
    </source>
</reference>
<organism evidence="2 3">
    <name type="scientific">Treponema denticola (strain ATCC 35405 / DSM 14222 / CIP 103919 / JCM 8153 / KCTC 15104)</name>
    <dbReference type="NCBI Taxonomy" id="243275"/>
    <lineage>
        <taxon>Bacteria</taxon>
        <taxon>Pseudomonadati</taxon>
        <taxon>Spirochaetota</taxon>
        <taxon>Spirochaetia</taxon>
        <taxon>Spirochaetales</taxon>
        <taxon>Treponemataceae</taxon>
        <taxon>Treponema</taxon>
    </lineage>
</organism>
<evidence type="ECO:0000256" key="1">
    <source>
        <dbReference type="SAM" id="MobiDB-lite"/>
    </source>
</evidence>
<dbReference type="KEGG" id="tde:TDE_2100"/>
<feature type="region of interest" description="Disordered" evidence="1">
    <location>
        <begin position="1"/>
        <end position="20"/>
    </location>
</feature>
<dbReference type="HOGENOM" id="CLU_3298100_0_0_12"/>
<keyword evidence="3" id="KW-1185">Reference proteome</keyword>
<sequence length="40" mass="4476">MKNVQDVHSSTGTDAGGSMLTSFLRSKNTRSLKMYKDVHF</sequence>
<dbReference type="AlphaFoldDB" id="Q73KW7"/>
<evidence type="ECO:0000313" key="2">
    <source>
        <dbReference type="EMBL" id="AAS12620.1"/>
    </source>
</evidence>
<dbReference type="OrthoDB" id="9898948at2"/>
<protein>
    <submittedName>
        <fullName evidence="2">Uncharacterized protein</fullName>
    </submittedName>
</protein>
<dbReference type="PATRIC" id="fig|243275.7.peg.1983"/>
<evidence type="ECO:0000313" key="3">
    <source>
        <dbReference type="Proteomes" id="UP000008212"/>
    </source>
</evidence>
<name>Q73KW7_TREDE</name>
<dbReference type="EMBL" id="AE017226">
    <property type="protein sequence ID" value="AAS12620.1"/>
    <property type="molecule type" value="Genomic_DNA"/>
</dbReference>
<dbReference type="Proteomes" id="UP000008212">
    <property type="component" value="Chromosome"/>
</dbReference>
<accession>Q73KW7</accession>
<proteinExistence type="predicted"/>
<dbReference type="PaxDb" id="243275-TDE_2100"/>
<gene>
    <name evidence="2" type="ordered locus">TDE_2100</name>
</gene>